<dbReference type="ExpressionAtlas" id="A0A2K3NAF6">
    <property type="expression patterns" value="baseline"/>
</dbReference>
<accession>A0A2K3NAF6</accession>
<dbReference type="EMBL" id="ASHM01018437">
    <property type="protein sequence ID" value="PNY00028.1"/>
    <property type="molecule type" value="Genomic_DNA"/>
</dbReference>
<evidence type="ECO:0000313" key="2">
    <source>
        <dbReference type="Proteomes" id="UP000236291"/>
    </source>
</evidence>
<comment type="caution">
    <text evidence="1">The sequence shown here is derived from an EMBL/GenBank/DDBJ whole genome shotgun (WGS) entry which is preliminary data.</text>
</comment>
<protein>
    <submittedName>
        <fullName evidence="1">Uncharacterized protein</fullName>
    </submittedName>
</protein>
<dbReference type="Proteomes" id="UP000236291">
    <property type="component" value="Unassembled WGS sequence"/>
</dbReference>
<feature type="non-terminal residue" evidence="1">
    <location>
        <position position="138"/>
    </location>
</feature>
<organism evidence="1 2">
    <name type="scientific">Trifolium pratense</name>
    <name type="common">Red clover</name>
    <dbReference type="NCBI Taxonomy" id="57577"/>
    <lineage>
        <taxon>Eukaryota</taxon>
        <taxon>Viridiplantae</taxon>
        <taxon>Streptophyta</taxon>
        <taxon>Embryophyta</taxon>
        <taxon>Tracheophyta</taxon>
        <taxon>Spermatophyta</taxon>
        <taxon>Magnoliopsida</taxon>
        <taxon>eudicotyledons</taxon>
        <taxon>Gunneridae</taxon>
        <taxon>Pentapetalae</taxon>
        <taxon>rosids</taxon>
        <taxon>fabids</taxon>
        <taxon>Fabales</taxon>
        <taxon>Fabaceae</taxon>
        <taxon>Papilionoideae</taxon>
        <taxon>50 kb inversion clade</taxon>
        <taxon>NPAAA clade</taxon>
        <taxon>Hologalegina</taxon>
        <taxon>IRL clade</taxon>
        <taxon>Trifolieae</taxon>
        <taxon>Trifolium</taxon>
    </lineage>
</organism>
<proteinExistence type="predicted"/>
<dbReference type="AlphaFoldDB" id="A0A2K3NAF6"/>
<gene>
    <name evidence="1" type="ORF">L195_g023301</name>
</gene>
<reference evidence="1 2" key="2">
    <citation type="journal article" date="2017" name="Front. Plant Sci.">
        <title>Gene Classification and Mining of Molecular Markers Useful in Red Clover (Trifolium pratense) Breeding.</title>
        <authorList>
            <person name="Istvanek J."/>
            <person name="Dluhosova J."/>
            <person name="Dluhos P."/>
            <person name="Patkova L."/>
            <person name="Nedelnik J."/>
            <person name="Repkova J."/>
        </authorList>
    </citation>
    <scope>NUCLEOTIDE SEQUENCE [LARGE SCALE GENOMIC DNA]</scope>
    <source>
        <strain evidence="2">cv. Tatra</strain>
        <tissue evidence="1">Young leaves</tissue>
    </source>
</reference>
<dbReference type="STRING" id="57577.A0A2K3NAF6"/>
<reference evidence="1 2" key="1">
    <citation type="journal article" date="2014" name="Am. J. Bot.">
        <title>Genome assembly and annotation for red clover (Trifolium pratense; Fabaceae).</title>
        <authorList>
            <person name="Istvanek J."/>
            <person name="Jaros M."/>
            <person name="Krenek A."/>
            <person name="Repkova J."/>
        </authorList>
    </citation>
    <scope>NUCLEOTIDE SEQUENCE [LARGE SCALE GENOMIC DNA]</scope>
    <source>
        <strain evidence="2">cv. Tatra</strain>
        <tissue evidence="1">Young leaves</tissue>
    </source>
</reference>
<sequence length="138" mass="15510">MRASRSDMYGDKILCTHRSTLDLNVFFKVFIFRSKVFCKGVKSDLLSKFSGGVSKQLHGVATDIDTLDITRTFEVSPITGSNMEHNALKHPWLTNVLTNGIEVKLQRNALSVLEAPTGNEEDDDLEFDNVRWNNGSDM</sequence>
<name>A0A2K3NAF6_TRIPR</name>
<evidence type="ECO:0000313" key="1">
    <source>
        <dbReference type="EMBL" id="PNY00028.1"/>
    </source>
</evidence>